<feature type="compositionally biased region" description="Pro residues" evidence="1">
    <location>
        <begin position="109"/>
        <end position="120"/>
    </location>
</feature>
<protein>
    <submittedName>
        <fullName evidence="2">Uncharacterized protein</fullName>
    </submittedName>
</protein>
<feature type="region of interest" description="Disordered" evidence="1">
    <location>
        <begin position="160"/>
        <end position="197"/>
    </location>
</feature>
<sequence length="224" mass="24467">MSGSTEPGRTHQTRESHARAESPRIPFGGDGDTTSPLTGRGVVQPSDQKSQSARHWFDSIKSGLVSIPSHVALPESARRSQPSRSPIRLPCPTRGGEGTEANTFAASSLPPPIKPKPPGSPAALDTRSTSSPSVRSSPLHQNSMAAPRTQWVTSLLIRRGKKDKEEEAKVEINKSGLAEKANNLQQQQEEEQQQEWRRPRFAVELDGLNCFETIVLQDCMADNE</sequence>
<feature type="region of interest" description="Disordered" evidence="1">
    <location>
        <begin position="73"/>
        <end position="147"/>
    </location>
</feature>
<dbReference type="EMBL" id="CP097507">
    <property type="protein sequence ID" value="URE07238.1"/>
    <property type="molecule type" value="Genomic_DNA"/>
</dbReference>
<feature type="compositionally biased region" description="Low complexity" evidence="1">
    <location>
        <begin position="121"/>
        <end position="138"/>
    </location>
</feature>
<dbReference type="Proteomes" id="UP001055439">
    <property type="component" value="Chromosome 5"/>
</dbReference>
<feature type="region of interest" description="Disordered" evidence="1">
    <location>
        <begin position="1"/>
        <end position="55"/>
    </location>
</feature>
<reference evidence="2" key="1">
    <citation type="submission" date="2022-05" db="EMBL/GenBank/DDBJ databases">
        <title>The Musa troglodytarum L. genome provides insights into the mechanism of non-climacteric behaviour and enrichment of carotenoids.</title>
        <authorList>
            <person name="Wang J."/>
        </authorList>
    </citation>
    <scope>NUCLEOTIDE SEQUENCE</scope>
    <source>
        <tissue evidence="2">Leaf</tissue>
    </source>
</reference>
<organism evidence="2 3">
    <name type="scientific">Musa troglodytarum</name>
    <name type="common">fe'i banana</name>
    <dbReference type="NCBI Taxonomy" id="320322"/>
    <lineage>
        <taxon>Eukaryota</taxon>
        <taxon>Viridiplantae</taxon>
        <taxon>Streptophyta</taxon>
        <taxon>Embryophyta</taxon>
        <taxon>Tracheophyta</taxon>
        <taxon>Spermatophyta</taxon>
        <taxon>Magnoliopsida</taxon>
        <taxon>Liliopsida</taxon>
        <taxon>Zingiberales</taxon>
        <taxon>Musaceae</taxon>
        <taxon>Musa</taxon>
    </lineage>
</organism>
<dbReference type="AlphaFoldDB" id="A0A9E7K5H8"/>
<accession>A0A9E7K5H8</accession>
<feature type="compositionally biased region" description="Basic and acidic residues" evidence="1">
    <location>
        <begin position="162"/>
        <end position="172"/>
    </location>
</feature>
<name>A0A9E7K5H8_9LILI</name>
<keyword evidence="3" id="KW-1185">Reference proteome</keyword>
<dbReference type="PANTHER" id="PTHR33641:SF15">
    <property type="entry name" value="AVR9_CF-9 RAPIDLY ELICITED PROTEIN"/>
    <property type="match status" value="1"/>
</dbReference>
<evidence type="ECO:0000313" key="2">
    <source>
        <dbReference type="EMBL" id="URE07238.1"/>
    </source>
</evidence>
<gene>
    <name evidence="2" type="ORF">MUK42_02085</name>
</gene>
<evidence type="ECO:0000256" key="1">
    <source>
        <dbReference type="SAM" id="MobiDB-lite"/>
    </source>
</evidence>
<feature type="compositionally biased region" description="Basic and acidic residues" evidence="1">
    <location>
        <begin position="8"/>
        <end position="22"/>
    </location>
</feature>
<proteinExistence type="predicted"/>
<dbReference type="PANTHER" id="PTHR33641">
    <property type="entry name" value="OS06G0133500 PROTEIN"/>
    <property type="match status" value="1"/>
</dbReference>
<evidence type="ECO:0000313" key="3">
    <source>
        <dbReference type="Proteomes" id="UP001055439"/>
    </source>
</evidence>
<dbReference type="OrthoDB" id="751010at2759"/>